<dbReference type="AlphaFoldDB" id="A0A0E4FVM3"/>
<accession>A0A0E4FVM3</accession>
<reference evidence="1 2" key="1">
    <citation type="submission" date="2014-11" db="EMBL/GenBank/DDBJ databases">
        <title>Symbiosis island explosion on the genome of extra-slow-growing strains of soybean bradyrhizobia with massive insertion sequences.</title>
        <authorList>
            <person name="Iida T."/>
            <person name="Minamisawa K."/>
        </authorList>
    </citation>
    <scope>NUCLEOTIDE SEQUENCE [LARGE SCALE GENOMIC DNA]</scope>
    <source>
        <strain evidence="1 2">NK6</strain>
    </source>
</reference>
<protein>
    <submittedName>
        <fullName evidence="1">Uncharacterized protein</fullName>
    </submittedName>
</protein>
<sequence length="62" mass="6785">MQALGFVVRAETEEQARRFADAAAGDEKRYCEDAWLSRMFSTCEGITADGDPGIVIHDFASA</sequence>
<dbReference type="Proteomes" id="UP000063308">
    <property type="component" value="Chromosome"/>
</dbReference>
<dbReference type="EMBL" id="AP014685">
    <property type="protein sequence ID" value="BAR59156.1"/>
    <property type="molecule type" value="Genomic_DNA"/>
</dbReference>
<gene>
    <name evidence="1" type="ORF">NK6_6001</name>
</gene>
<name>A0A0E4FVM3_9BRAD</name>
<organism evidence="1 2">
    <name type="scientific">Bradyrhizobium diazoefficiens</name>
    <dbReference type="NCBI Taxonomy" id="1355477"/>
    <lineage>
        <taxon>Bacteria</taxon>
        <taxon>Pseudomonadati</taxon>
        <taxon>Pseudomonadota</taxon>
        <taxon>Alphaproteobacteria</taxon>
        <taxon>Hyphomicrobiales</taxon>
        <taxon>Nitrobacteraceae</taxon>
        <taxon>Bradyrhizobium</taxon>
    </lineage>
</organism>
<evidence type="ECO:0000313" key="2">
    <source>
        <dbReference type="Proteomes" id="UP000063308"/>
    </source>
</evidence>
<evidence type="ECO:0000313" key="1">
    <source>
        <dbReference type="EMBL" id="BAR59156.1"/>
    </source>
</evidence>
<proteinExistence type="predicted"/>